<accession>A0A0R3UB52</accession>
<dbReference type="GO" id="GO:0005783">
    <property type="term" value="C:endoplasmic reticulum"/>
    <property type="evidence" value="ECO:0007669"/>
    <property type="project" value="TreeGrafter"/>
</dbReference>
<dbReference type="InterPro" id="IPR042099">
    <property type="entry name" value="ANL_N_sf"/>
</dbReference>
<evidence type="ECO:0000259" key="5">
    <source>
        <dbReference type="Pfam" id="PF00501"/>
    </source>
</evidence>
<dbReference type="GO" id="GO:0016020">
    <property type="term" value="C:membrane"/>
    <property type="evidence" value="ECO:0007669"/>
    <property type="project" value="TreeGrafter"/>
</dbReference>
<keyword evidence="4" id="KW-1133">Transmembrane helix</keyword>
<keyword evidence="7" id="KW-1185">Reference proteome</keyword>
<proteinExistence type="predicted"/>
<dbReference type="EMBL" id="UXSR01001325">
    <property type="protein sequence ID" value="VDD78148.1"/>
    <property type="molecule type" value="Genomic_DNA"/>
</dbReference>
<dbReference type="Pfam" id="PF00501">
    <property type="entry name" value="AMP-binding"/>
    <property type="match status" value="1"/>
</dbReference>
<sequence length="324" mass="36229">MSGSAISTYSGCAFAAAAGVLCLTWIIKAMVSSRERRRKLDEKLNNQSYVLDDKHDIRTSPFIKDRPLVDKMMGELSTLHEVFQHGLSVARDNHCLGWRPAPGAPYKWITYAETYRRICRLGSGLKTLEPADLKDIFCIGIYATNCVEWELTQQACSTFGFVIVPLYDTLGEIARKHILEQTELSVCLCDSAVRVRNILGDSATTGNRVRHIILIKPGDEVDALRNEAEDHKIKIHTFDEVLALGTEEAKPEKLPEPDDLHLICYTSGTTGRAKGVMVTHRMVVSVIAGFDMDLQEVDIKPGDYYLSFLPLAHVFEQIVMVSLQ</sequence>
<dbReference type="Proteomes" id="UP000267029">
    <property type="component" value="Unassembled WGS sequence"/>
</dbReference>
<dbReference type="PANTHER" id="PTHR43272">
    <property type="entry name" value="LONG-CHAIN-FATTY-ACID--COA LIGASE"/>
    <property type="match status" value="1"/>
</dbReference>
<keyword evidence="4" id="KW-0472">Membrane</keyword>
<dbReference type="PANTHER" id="PTHR43272:SF107">
    <property type="entry name" value="LONG-CHAIN-FATTY-ACID--COA LIGASE 5"/>
    <property type="match status" value="1"/>
</dbReference>
<evidence type="ECO:0000256" key="2">
    <source>
        <dbReference type="ARBA" id="ARBA00022832"/>
    </source>
</evidence>
<dbReference type="PROSITE" id="PS00455">
    <property type="entry name" value="AMP_BINDING"/>
    <property type="match status" value="1"/>
</dbReference>
<evidence type="ECO:0000313" key="7">
    <source>
        <dbReference type="Proteomes" id="UP000267029"/>
    </source>
</evidence>
<dbReference type="InterPro" id="IPR000873">
    <property type="entry name" value="AMP-dep_synth/lig_dom"/>
</dbReference>
<keyword evidence="2" id="KW-0276">Fatty acid metabolism</keyword>
<dbReference type="InterPro" id="IPR020845">
    <property type="entry name" value="AMP-binding_CS"/>
</dbReference>
<feature type="transmembrane region" description="Helical" evidence="4">
    <location>
        <begin position="6"/>
        <end position="27"/>
    </location>
</feature>
<dbReference type="OrthoDB" id="1700726at2759"/>
<dbReference type="GO" id="GO:0004467">
    <property type="term" value="F:long-chain fatty acid-CoA ligase activity"/>
    <property type="evidence" value="ECO:0007669"/>
    <property type="project" value="UniProtKB-EC"/>
</dbReference>
<organism evidence="6 7">
    <name type="scientific">Mesocestoides corti</name>
    <name type="common">Flatworm</name>
    <dbReference type="NCBI Taxonomy" id="53468"/>
    <lineage>
        <taxon>Eukaryota</taxon>
        <taxon>Metazoa</taxon>
        <taxon>Spiralia</taxon>
        <taxon>Lophotrochozoa</taxon>
        <taxon>Platyhelminthes</taxon>
        <taxon>Cestoda</taxon>
        <taxon>Eucestoda</taxon>
        <taxon>Cyclophyllidea</taxon>
        <taxon>Mesocestoididae</taxon>
        <taxon>Mesocestoides</taxon>
    </lineage>
</organism>
<gene>
    <name evidence="6" type="ORF">MCOS_LOCUS4151</name>
</gene>
<evidence type="ECO:0000256" key="1">
    <source>
        <dbReference type="ARBA" id="ARBA00022598"/>
    </source>
</evidence>
<keyword evidence="2" id="KW-0443">Lipid metabolism</keyword>
<dbReference type="AlphaFoldDB" id="A0A0R3UB52"/>
<evidence type="ECO:0000313" key="6">
    <source>
        <dbReference type="EMBL" id="VDD78148.1"/>
    </source>
</evidence>
<keyword evidence="1" id="KW-0436">Ligase</keyword>
<evidence type="ECO:0000256" key="4">
    <source>
        <dbReference type="SAM" id="Phobius"/>
    </source>
</evidence>
<evidence type="ECO:0000256" key="3">
    <source>
        <dbReference type="ARBA" id="ARBA00026121"/>
    </source>
</evidence>
<dbReference type="SUPFAM" id="SSF56801">
    <property type="entry name" value="Acetyl-CoA synthetase-like"/>
    <property type="match status" value="1"/>
</dbReference>
<dbReference type="Gene3D" id="3.40.50.12780">
    <property type="entry name" value="N-terminal domain of ligase-like"/>
    <property type="match status" value="1"/>
</dbReference>
<reference evidence="6 7" key="1">
    <citation type="submission" date="2018-10" db="EMBL/GenBank/DDBJ databases">
        <authorList>
            <consortium name="Pathogen Informatics"/>
        </authorList>
    </citation>
    <scope>NUCLEOTIDE SEQUENCE [LARGE SCALE GENOMIC DNA]</scope>
</reference>
<keyword evidence="4" id="KW-0812">Transmembrane</keyword>
<dbReference type="EC" id="6.2.1.3" evidence="3"/>
<protein>
    <recommendedName>
        <fullName evidence="3">long-chain-fatty-acid--CoA ligase</fullName>
        <ecNumber evidence="3">6.2.1.3</ecNumber>
    </recommendedName>
</protein>
<feature type="domain" description="AMP-dependent synthetase/ligase" evidence="5">
    <location>
        <begin position="105"/>
        <end position="320"/>
    </location>
</feature>
<dbReference type="STRING" id="53468.A0A0R3UB52"/>
<name>A0A0R3UB52_MESCO</name>